<feature type="transmembrane region" description="Helical" evidence="1">
    <location>
        <begin position="6"/>
        <end position="23"/>
    </location>
</feature>
<dbReference type="AlphaFoldDB" id="A0A3B0TPW6"/>
<keyword evidence="1" id="KW-0812">Transmembrane</keyword>
<feature type="non-terminal residue" evidence="2">
    <location>
        <position position="68"/>
    </location>
</feature>
<proteinExistence type="predicted"/>
<name>A0A3B0TPW6_9ZZZZ</name>
<evidence type="ECO:0000256" key="1">
    <source>
        <dbReference type="SAM" id="Phobius"/>
    </source>
</evidence>
<dbReference type="EMBL" id="UOEL01000029">
    <property type="protein sequence ID" value="VAW10674.1"/>
    <property type="molecule type" value="Genomic_DNA"/>
</dbReference>
<keyword evidence="1" id="KW-1133">Transmembrane helix</keyword>
<gene>
    <name evidence="2" type="ORF">MNBD_BACTEROID03-2253</name>
</gene>
<organism evidence="2">
    <name type="scientific">hydrothermal vent metagenome</name>
    <dbReference type="NCBI Taxonomy" id="652676"/>
    <lineage>
        <taxon>unclassified sequences</taxon>
        <taxon>metagenomes</taxon>
        <taxon>ecological metagenomes</taxon>
    </lineage>
</organism>
<protein>
    <submittedName>
        <fullName evidence="2">Uncharacterized protein</fullName>
    </submittedName>
</protein>
<reference evidence="2" key="1">
    <citation type="submission" date="2018-06" db="EMBL/GenBank/DDBJ databases">
        <authorList>
            <person name="Zhirakovskaya E."/>
        </authorList>
    </citation>
    <scope>NUCLEOTIDE SEQUENCE</scope>
</reference>
<sequence>MKRAGILSIFAILFVGFLINWIYSYEKGKEEAYIPISEEKELPIILSESAVFERSEFALDYLNMPVDE</sequence>
<accession>A0A3B0TPW6</accession>
<evidence type="ECO:0000313" key="2">
    <source>
        <dbReference type="EMBL" id="VAW10674.1"/>
    </source>
</evidence>
<keyword evidence="1" id="KW-0472">Membrane</keyword>